<evidence type="ECO:0000259" key="5">
    <source>
        <dbReference type="Pfam" id="PF03446"/>
    </source>
</evidence>
<dbReference type="SUPFAM" id="SSF51735">
    <property type="entry name" value="NAD(P)-binding Rossmann-fold domains"/>
    <property type="match status" value="1"/>
</dbReference>
<dbReference type="InterPro" id="IPR008927">
    <property type="entry name" value="6-PGluconate_DH-like_C_sf"/>
</dbReference>
<evidence type="ECO:0000256" key="4">
    <source>
        <dbReference type="SAM" id="MobiDB-lite"/>
    </source>
</evidence>
<gene>
    <name evidence="7" type="ORF">GCM10023321_64730</name>
</gene>
<dbReference type="InterPro" id="IPR051265">
    <property type="entry name" value="HIBADH-related_NP60_sf"/>
</dbReference>
<dbReference type="PIRSF" id="PIRSF000103">
    <property type="entry name" value="HIBADH"/>
    <property type="match status" value="1"/>
</dbReference>
<evidence type="ECO:0000313" key="8">
    <source>
        <dbReference type="Proteomes" id="UP001428817"/>
    </source>
</evidence>
<feature type="region of interest" description="Disordered" evidence="4">
    <location>
        <begin position="291"/>
        <end position="323"/>
    </location>
</feature>
<dbReference type="SUPFAM" id="SSF48179">
    <property type="entry name" value="6-phosphogluconate dehydrogenase C-terminal domain-like"/>
    <property type="match status" value="1"/>
</dbReference>
<comment type="caution">
    <text evidence="7">The sequence shown here is derived from an EMBL/GenBank/DDBJ whole genome shotgun (WGS) entry which is preliminary data.</text>
</comment>
<feature type="compositionally biased region" description="Basic and acidic residues" evidence="4">
    <location>
        <begin position="306"/>
        <end position="323"/>
    </location>
</feature>
<organism evidence="7 8">
    <name type="scientific">Pseudonocardia eucalypti</name>
    <dbReference type="NCBI Taxonomy" id="648755"/>
    <lineage>
        <taxon>Bacteria</taxon>
        <taxon>Bacillati</taxon>
        <taxon>Actinomycetota</taxon>
        <taxon>Actinomycetes</taxon>
        <taxon>Pseudonocardiales</taxon>
        <taxon>Pseudonocardiaceae</taxon>
        <taxon>Pseudonocardia</taxon>
    </lineage>
</organism>
<dbReference type="PANTHER" id="PTHR43580:SF2">
    <property type="entry name" value="CYTOKINE-LIKE NUCLEAR FACTOR N-PAC"/>
    <property type="match status" value="1"/>
</dbReference>
<feature type="domain" description="3-hydroxyisobutyrate dehydrogenase-like NAD-binding" evidence="6">
    <location>
        <begin position="167"/>
        <end position="284"/>
    </location>
</feature>
<dbReference type="InterPro" id="IPR013328">
    <property type="entry name" value="6PGD_dom2"/>
</dbReference>
<dbReference type="Gene3D" id="3.40.50.720">
    <property type="entry name" value="NAD(P)-binding Rossmann-like Domain"/>
    <property type="match status" value="1"/>
</dbReference>
<dbReference type="EMBL" id="BAABJP010000043">
    <property type="protein sequence ID" value="GAA5169326.1"/>
    <property type="molecule type" value="Genomic_DNA"/>
</dbReference>
<keyword evidence="3" id="KW-0520">NAD</keyword>
<feature type="domain" description="6-phosphogluconate dehydrogenase NADP-binding" evidence="5">
    <location>
        <begin position="3"/>
        <end position="161"/>
    </location>
</feature>
<dbReference type="InterPro" id="IPR006115">
    <property type="entry name" value="6PGDH_NADP-bd"/>
</dbReference>
<dbReference type="Pfam" id="PF03446">
    <property type="entry name" value="NAD_binding_2"/>
    <property type="match status" value="1"/>
</dbReference>
<evidence type="ECO:0000313" key="7">
    <source>
        <dbReference type="EMBL" id="GAA5169326.1"/>
    </source>
</evidence>
<dbReference type="InterPro" id="IPR036291">
    <property type="entry name" value="NAD(P)-bd_dom_sf"/>
</dbReference>
<dbReference type="InterPro" id="IPR015815">
    <property type="entry name" value="HIBADH-related"/>
</dbReference>
<evidence type="ECO:0000259" key="6">
    <source>
        <dbReference type="Pfam" id="PF14833"/>
    </source>
</evidence>
<proteinExistence type="inferred from homology"/>
<dbReference type="Pfam" id="PF14833">
    <property type="entry name" value="NAD_binding_11"/>
    <property type="match status" value="1"/>
</dbReference>
<comment type="similarity">
    <text evidence="1">Belongs to the HIBADH-related family.</text>
</comment>
<keyword evidence="8" id="KW-1185">Reference proteome</keyword>
<evidence type="ECO:0000256" key="1">
    <source>
        <dbReference type="ARBA" id="ARBA00009080"/>
    </source>
</evidence>
<dbReference type="Proteomes" id="UP001428817">
    <property type="component" value="Unassembled WGS sequence"/>
</dbReference>
<sequence length="323" mass="33910">MGDVGFVGLGVMGQPMAANLARAGTPLVVYNRTPGKAEAARAAGAEVAASVDQVFRRAATVLLMLADGAAVDATLARGTPAFAARVAGHTVVHMGTTEPEYSRSLEADVRRAGGRYLEAPVSGSRKPAEAGELVAMLAGDTEAGRDIRPLLGPMCRQVIDCGPVPNGLVMKLAVNVFLITLVTGLAEATHFAERHGLDLDRFREVLNGGQMASPISRVKIDKLLYGDHAAQASITNVLENNRLVAGAARAAGLATPLLDACHRLYAETAALGLGEEDMVAVIRAIQARTDAAAARDGGTERHRRTERNGDTERHEGTERPALR</sequence>
<reference evidence="8" key="1">
    <citation type="journal article" date="2019" name="Int. J. Syst. Evol. Microbiol.">
        <title>The Global Catalogue of Microorganisms (GCM) 10K type strain sequencing project: providing services to taxonomists for standard genome sequencing and annotation.</title>
        <authorList>
            <consortium name="The Broad Institute Genomics Platform"/>
            <consortium name="The Broad Institute Genome Sequencing Center for Infectious Disease"/>
            <person name="Wu L."/>
            <person name="Ma J."/>
        </authorList>
    </citation>
    <scope>NUCLEOTIDE SEQUENCE [LARGE SCALE GENOMIC DNA]</scope>
    <source>
        <strain evidence="8">JCM 18303</strain>
    </source>
</reference>
<evidence type="ECO:0000256" key="2">
    <source>
        <dbReference type="ARBA" id="ARBA00023002"/>
    </source>
</evidence>
<accession>A0ABP9QYX1</accession>
<name>A0ABP9QYX1_9PSEU</name>
<dbReference type="PANTHER" id="PTHR43580">
    <property type="entry name" value="OXIDOREDUCTASE GLYR1-RELATED"/>
    <property type="match status" value="1"/>
</dbReference>
<keyword evidence="2" id="KW-0560">Oxidoreductase</keyword>
<protein>
    <submittedName>
        <fullName evidence="7">NAD(P)-dependent oxidoreductase</fullName>
    </submittedName>
</protein>
<evidence type="ECO:0000256" key="3">
    <source>
        <dbReference type="ARBA" id="ARBA00023027"/>
    </source>
</evidence>
<dbReference type="InterPro" id="IPR002204">
    <property type="entry name" value="3-OH-isobutyrate_DH-rel_CS"/>
</dbReference>
<dbReference type="PROSITE" id="PS00895">
    <property type="entry name" value="3_HYDROXYISOBUT_DH"/>
    <property type="match status" value="1"/>
</dbReference>
<dbReference type="Gene3D" id="1.10.1040.10">
    <property type="entry name" value="N-(1-d-carboxylethyl)-l-norvaline Dehydrogenase, domain 2"/>
    <property type="match status" value="1"/>
</dbReference>
<dbReference type="InterPro" id="IPR029154">
    <property type="entry name" value="HIBADH-like_NADP-bd"/>
</dbReference>